<evidence type="ECO:0000256" key="1">
    <source>
        <dbReference type="SAM" id="MobiDB-lite"/>
    </source>
</evidence>
<keyword evidence="2" id="KW-0732">Signal</keyword>
<dbReference type="Proteomes" id="UP001327225">
    <property type="component" value="Chromosome"/>
</dbReference>
<evidence type="ECO:0008006" key="5">
    <source>
        <dbReference type="Google" id="ProtNLM"/>
    </source>
</evidence>
<name>A0ABZ0ZND4_9ACTN</name>
<sequence>MITINGIRYRAAAGLLALGLPLALALTGCGDEDDGGGVASAGGEATEDGGDGAEGAEDMDERDRMLAFAQCLRDNGLDVEDPAEGEAFDLMFGPEVDRATVDAAMEACREYAPDGGPGGGEPIDNEAMLEYAQCMRDNGVEAFTDPEADEGGMRITPEIAEDPDFEAAQEACQDILGELQDGGMW</sequence>
<feature type="signal peptide" evidence="2">
    <location>
        <begin position="1"/>
        <end position="25"/>
    </location>
</feature>
<organism evidence="3 4">
    <name type="scientific">Nocardioides bizhenqiangii</name>
    <dbReference type="NCBI Taxonomy" id="3095076"/>
    <lineage>
        <taxon>Bacteria</taxon>
        <taxon>Bacillati</taxon>
        <taxon>Actinomycetota</taxon>
        <taxon>Actinomycetes</taxon>
        <taxon>Propionibacteriales</taxon>
        <taxon>Nocardioidaceae</taxon>
        <taxon>Nocardioides</taxon>
    </lineage>
</organism>
<gene>
    <name evidence="3" type="ORF">SHK19_17410</name>
</gene>
<accession>A0ABZ0ZND4</accession>
<keyword evidence="4" id="KW-1185">Reference proteome</keyword>
<feature type="region of interest" description="Disordered" evidence="1">
    <location>
        <begin position="34"/>
        <end position="57"/>
    </location>
</feature>
<evidence type="ECO:0000313" key="3">
    <source>
        <dbReference type="EMBL" id="WQQ25732.1"/>
    </source>
</evidence>
<evidence type="ECO:0000256" key="2">
    <source>
        <dbReference type="SAM" id="SignalP"/>
    </source>
</evidence>
<reference evidence="4" key="1">
    <citation type="submission" date="2023-12" db="EMBL/GenBank/DDBJ databases">
        <title>Novel species in genus Nocardioides.</title>
        <authorList>
            <person name="Zhou H."/>
        </authorList>
    </citation>
    <scope>NUCLEOTIDE SEQUENCE [LARGE SCALE GENOMIC DNA]</scope>
    <source>
        <strain evidence="4">HM61</strain>
    </source>
</reference>
<dbReference type="EMBL" id="CP141059">
    <property type="protein sequence ID" value="WQQ25732.1"/>
    <property type="molecule type" value="Genomic_DNA"/>
</dbReference>
<feature type="compositionally biased region" description="Acidic residues" evidence="1">
    <location>
        <begin position="45"/>
        <end position="57"/>
    </location>
</feature>
<feature type="chain" id="PRO_5045152123" description="Secreted protein" evidence="2">
    <location>
        <begin position="26"/>
        <end position="185"/>
    </location>
</feature>
<dbReference type="RefSeq" id="WP_322456307.1">
    <property type="nucleotide sequence ID" value="NZ_CP141059.1"/>
</dbReference>
<protein>
    <recommendedName>
        <fullName evidence="5">Secreted protein</fullName>
    </recommendedName>
</protein>
<proteinExistence type="predicted"/>
<evidence type="ECO:0000313" key="4">
    <source>
        <dbReference type="Proteomes" id="UP001327225"/>
    </source>
</evidence>